<sequence>MTAELSSALIFGAATVALAGSFVVLERLVRVKNVPTEITRRVAHVLACLFALVVHAVLPFWLFIVCAVAFAGLMWLSRHFHVFTSIHKVRRRSLGDVYLPLGIGIAALIGQNDAAVFIAAVLILGLADVAAGLVGDYLRSARKTWWGSGAFFGVSVIVLALCGFGLVPVIVVALLATATERYSPLGTDNVSIPFVAAGLLAVL</sequence>
<reference evidence="3" key="1">
    <citation type="submission" date="2017-04" db="EMBL/GenBank/DDBJ databases">
        <authorList>
            <person name="Varghese N."/>
            <person name="Submissions S."/>
        </authorList>
    </citation>
    <scope>NUCLEOTIDE SEQUENCE [LARGE SCALE GENOMIC DNA]</scope>
    <source>
        <strain evidence="3">VKM Ac-2510</strain>
    </source>
</reference>
<accession>A0A1X7JSC3</accession>
<name>A0A1X7JSC3_9MICO</name>
<evidence type="ECO:0000256" key="1">
    <source>
        <dbReference type="SAM" id="Phobius"/>
    </source>
</evidence>
<dbReference type="AlphaFoldDB" id="A0A1X7JSC3"/>
<proteinExistence type="predicted"/>
<keyword evidence="2" id="KW-0808">Transferase</keyword>
<organism evidence="2 3">
    <name type="scientific">Agreia pratensis</name>
    <dbReference type="NCBI Taxonomy" id="150121"/>
    <lineage>
        <taxon>Bacteria</taxon>
        <taxon>Bacillati</taxon>
        <taxon>Actinomycetota</taxon>
        <taxon>Actinomycetes</taxon>
        <taxon>Micrococcales</taxon>
        <taxon>Microbacteriaceae</taxon>
        <taxon>Agreia</taxon>
    </lineage>
</organism>
<dbReference type="EMBL" id="FXAY01000002">
    <property type="protein sequence ID" value="SMG31033.1"/>
    <property type="molecule type" value="Genomic_DNA"/>
</dbReference>
<gene>
    <name evidence="2" type="ORF">SAMN06296010_1743</name>
</gene>
<evidence type="ECO:0000313" key="3">
    <source>
        <dbReference type="Proteomes" id="UP000193244"/>
    </source>
</evidence>
<feature type="transmembrane region" description="Helical" evidence="1">
    <location>
        <begin position="43"/>
        <end position="73"/>
    </location>
</feature>
<keyword evidence="1" id="KW-0472">Membrane</keyword>
<feature type="transmembrane region" description="Helical" evidence="1">
    <location>
        <begin position="94"/>
        <end position="110"/>
    </location>
</feature>
<protein>
    <submittedName>
        <fullName evidence="2">Dolichol kinase</fullName>
    </submittedName>
</protein>
<dbReference type="OrthoDB" id="5122468at2"/>
<keyword evidence="1" id="KW-0812">Transmembrane</keyword>
<dbReference type="Proteomes" id="UP000193244">
    <property type="component" value="Unassembled WGS sequence"/>
</dbReference>
<feature type="transmembrane region" description="Helical" evidence="1">
    <location>
        <begin position="116"/>
        <end position="138"/>
    </location>
</feature>
<dbReference type="GO" id="GO:0016301">
    <property type="term" value="F:kinase activity"/>
    <property type="evidence" value="ECO:0007669"/>
    <property type="project" value="UniProtKB-KW"/>
</dbReference>
<keyword evidence="1" id="KW-1133">Transmembrane helix</keyword>
<keyword evidence="3" id="KW-1185">Reference proteome</keyword>
<keyword evidence="2" id="KW-0418">Kinase</keyword>
<dbReference type="RefSeq" id="WP_085484900.1">
    <property type="nucleotide sequence ID" value="NZ_FXAY01000002.1"/>
</dbReference>
<feature type="transmembrane region" description="Helical" evidence="1">
    <location>
        <begin position="150"/>
        <end position="176"/>
    </location>
</feature>
<dbReference type="STRING" id="150121.SAMN06296010_1743"/>
<evidence type="ECO:0000313" key="2">
    <source>
        <dbReference type="EMBL" id="SMG31033.1"/>
    </source>
</evidence>